<protein>
    <submittedName>
        <fullName evidence="2">AP2/B3-like transcriptional factor family protein</fullName>
    </submittedName>
</protein>
<feature type="non-terminal residue" evidence="2">
    <location>
        <position position="1"/>
    </location>
</feature>
<feature type="compositionally biased region" description="Polar residues" evidence="1">
    <location>
        <begin position="16"/>
        <end position="26"/>
    </location>
</feature>
<sequence length="213" mass="23634">TRSGLDSELKRRSYEQNKFSGKTNTHPVTVHRGGFWATTVTSGHRLGWHGPKRTVPSSSFHPDQSQPVESPMIARKCKNRSILTQNSRSSICLIRSPIQTSKVSRGVGYPALRQTPYVALVVSAYGEICDIMLRSHVALFGVLTDPIRGVGSTGIWGDNGKYREMNKGKNYVWPDPSMRIVILENVQFTGETFPNFGRKSRSLVSGPGIRVMS</sequence>
<organism evidence="2">
    <name type="scientific">Prunus dulcis</name>
    <name type="common">Almond</name>
    <name type="synonym">Amygdalus dulcis</name>
    <dbReference type="NCBI Taxonomy" id="3755"/>
    <lineage>
        <taxon>Eukaryota</taxon>
        <taxon>Viridiplantae</taxon>
        <taxon>Streptophyta</taxon>
        <taxon>Embryophyta</taxon>
        <taxon>Tracheophyta</taxon>
        <taxon>Spermatophyta</taxon>
        <taxon>Magnoliopsida</taxon>
        <taxon>eudicotyledons</taxon>
        <taxon>Gunneridae</taxon>
        <taxon>Pentapetalae</taxon>
        <taxon>rosids</taxon>
        <taxon>fabids</taxon>
        <taxon>Rosales</taxon>
        <taxon>Rosaceae</taxon>
        <taxon>Amygdaloideae</taxon>
        <taxon>Amygdaleae</taxon>
        <taxon>Prunus</taxon>
    </lineage>
</organism>
<dbReference type="AlphaFoldDB" id="A0A4Y1QKD3"/>
<dbReference type="EMBL" id="AP019297">
    <property type="protein sequence ID" value="BBG92320.1"/>
    <property type="molecule type" value="Genomic_DNA"/>
</dbReference>
<evidence type="ECO:0000256" key="1">
    <source>
        <dbReference type="SAM" id="MobiDB-lite"/>
    </source>
</evidence>
<gene>
    <name evidence="2" type="ORF">Prudu_000029</name>
</gene>
<feature type="compositionally biased region" description="Basic and acidic residues" evidence="1">
    <location>
        <begin position="1"/>
        <end position="15"/>
    </location>
</feature>
<feature type="compositionally biased region" description="Polar residues" evidence="1">
    <location>
        <begin position="55"/>
        <end position="68"/>
    </location>
</feature>
<name>A0A4Y1QKD3_PRUDU</name>
<feature type="region of interest" description="Disordered" evidence="1">
    <location>
        <begin position="49"/>
        <end position="70"/>
    </location>
</feature>
<feature type="region of interest" description="Disordered" evidence="1">
    <location>
        <begin position="1"/>
        <end position="26"/>
    </location>
</feature>
<accession>A0A4Y1QKD3</accession>
<evidence type="ECO:0000313" key="2">
    <source>
        <dbReference type="EMBL" id="BBG92320.1"/>
    </source>
</evidence>
<proteinExistence type="predicted"/>
<reference evidence="2" key="1">
    <citation type="journal article" date="2019" name="Science">
        <title>Mutation of a bHLH transcription factor allowed almond domestication.</title>
        <authorList>
            <person name="Sanchez-Perez R."/>
            <person name="Pavan S."/>
            <person name="Mazzeo R."/>
            <person name="Moldovan C."/>
            <person name="Aiese Cigliano R."/>
            <person name="Del Cueto J."/>
            <person name="Ricciardi F."/>
            <person name="Lotti C."/>
            <person name="Ricciardi L."/>
            <person name="Dicenta F."/>
            <person name="Lopez-Marques R.L."/>
            <person name="Lindberg Moller B."/>
        </authorList>
    </citation>
    <scope>NUCLEOTIDE SEQUENCE</scope>
</reference>